<dbReference type="EMBL" id="DYXE01000088">
    <property type="protein sequence ID" value="HJH50755.1"/>
    <property type="molecule type" value="Genomic_DNA"/>
</dbReference>
<comment type="caution">
    <text evidence="1">The sequence shown here is derived from an EMBL/GenBank/DDBJ whole genome shotgun (WGS) entry which is preliminary data.</text>
</comment>
<proteinExistence type="predicted"/>
<accession>A0A9D2VZR2</accession>
<reference evidence="1" key="2">
    <citation type="submission" date="2021-09" db="EMBL/GenBank/DDBJ databases">
        <authorList>
            <person name="Gilroy R."/>
        </authorList>
    </citation>
    <scope>NUCLEOTIDE SEQUENCE</scope>
    <source>
        <strain evidence="1">USAMLcec4-12693</strain>
    </source>
</reference>
<organism evidence="1 2">
    <name type="scientific">Merdimonas faecis</name>
    <dbReference type="NCBI Taxonomy" id="1653435"/>
    <lineage>
        <taxon>Bacteria</taxon>
        <taxon>Bacillati</taxon>
        <taxon>Bacillota</taxon>
        <taxon>Clostridia</taxon>
        <taxon>Lachnospirales</taxon>
        <taxon>Lachnospiraceae</taxon>
        <taxon>Merdimonas</taxon>
    </lineage>
</organism>
<gene>
    <name evidence="1" type="ORF">K8V39_10885</name>
</gene>
<name>A0A9D2VZR2_9FIRM</name>
<evidence type="ECO:0000313" key="1">
    <source>
        <dbReference type="EMBL" id="HJH50755.1"/>
    </source>
</evidence>
<dbReference type="RefSeq" id="WP_070089648.1">
    <property type="nucleotide sequence ID" value="NZ_CABMJS010000020.1"/>
</dbReference>
<sequence>MKRNKKRYLTGVLLLILATFIYIEAQPYEVVSSSVFSSSDLTETRLYVIMNTLLPAEEASFAKNVISDYQKINGPRGKASYELRLYRTEVHYKLHIEYTVIVCDADGQVL</sequence>
<protein>
    <submittedName>
        <fullName evidence="1">Uncharacterized protein</fullName>
    </submittedName>
</protein>
<dbReference type="Proteomes" id="UP000813420">
    <property type="component" value="Unassembled WGS sequence"/>
</dbReference>
<dbReference type="AlphaFoldDB" id="A0A9D2VZR2"/>
<evidence type="ECO:0000313" key="2">
    <source>
        <dbReference type="Proteomes" id="UP000813420"/>
    </source>
</evidence>
<reference evidence="1" key="1">
    <citation type="journal article" date="2021" name="PeerJ">
        <title>Extensive microbial diversity within the chicken gut microbiome revealed by metagenomics and culture.</title>
        <authorList>
            <person name="Gilroy R."/>
            <person name="Ravi A."/>
            <person name="Getino M."/>
            <person name="Pursley I."/>
            <person name="Horton D.L."/>
            <person name="Alikhan N.F."/>
            <person name="Baker D."/>
            <person name="Gharbi K."/>
            <person name="Hall N."/>
            <person name="Watson M."/>
            <person name="Adriaenssens E.M."/>
            <person name="Foster-Nyarko E."/>
            <person name="Jarju S."/>
            <person name="Secka A."/>
            <person name="Antonio M."/>
            <person name="Oren A."/>
            <person name="Chaudhuri R.R."/>
            <person name="La Ragione R."/>
            <person name="Hildebrand F."/>
            <person name="Pallen M.J."/>
        </authorList>
    </citation>
    <scope>NUCLEOTIDE SEQUENCE</scope>
    <source>
        <strain evidence="1">USAMLcec4-12693</strain>
    </source>
</reference>